<feature type="region of interest" description="Disordered" evidence="1">
    <location>
        <begin position="116"/>
        <end position="141"/>
    </location>
</feature>
<dbReference type="EMBL" id="GGEC01003500">
    <property type="protein sequence ID" value="MBW83983.1"/>
    <property type="molecule type" value="Transcribed_RNA"/>
</dbReference>
<name>A0A2P2IRX9_RHIMU</name>
<proteinExistence type="predicted"/>
<sequence length="173" mass="18843">MARRHREESNIYRRRKLSSSAATPILPNGTDVPLENNVFSDDSTTSAIDESASTVTDFSLSPSFAKVPTGFLSKFSPQGPQMEKELTRGNGDFGKFYVRDNGSYQTGPTGLVTVVDQSGQSDSNSEVSASESVGTNRNGLSFCGDHENENIDKEIKMSDFLGLGIKGEKLDFW</sequence>
<feature type="region of interest" description="Disordered" evidence="1">
    <location>
        <begin position="1"/>
        <end position="34"/>
    </location>
</feature>
<reference evidence="2" key="1">
    <citation type="submission" date="2018-02" db="EMBL/GenBank/DDBJ databases">
        <title>Rhizophora mucronata_Transcriptome.</title>
        <authorList>
            <person name="Meera S.P."/>
            <person name="Sreeshan A."/>
            <person name="Augustine A."/>
        </authorList>
    </citation>
    <scope>NUCLEOTIDE SEQUENCE</scope>
    <source>
        <tissue evidence="2">Leaf</tissue>
    </source>
</reference>
<protein>
    <submittedName>
        <fullName evidence="2">Uncharacterized protein</fullName>
    </submittedName>
</protein>
<dbReference type="AlphaFoldDB" id="A0A2P2IRX9"/>
<evidence type="ECO:0000256" key="1">
    <source>
        <dbReference type="SAM" id="MobiDB-lite"/>
    </source>
</evidence>
<evidence type="ECO:0000313" key="2">
    <source>
        <dbReference type="EMBL" id="MBW83983.1"/>
    </source>
</evidence>
<accession>A0A2P2IRX9</accession>
<feature type="compositionally biased region" description="Basic and acidic residues" evidence="1">
    <location>
        <begin position="1"/>
        <end position="11"/>
    </location>
</feature>
<organism evidence="2">
    <name type="scientific">Rhizophora mucronata</name>
    <name type="common">Asiatic mangrove</name>
    <dbReference type="NCBI Taxonomy" id="61149"/>
    <lineage>
        <taxon>Eukaryota</taxon>
        <taxon>Viridiplantae</taxon>
        <taxon>Streptophyta</taxon>
        <taxon>Embryophyta</taxon>
        <taxon>Tracheophyta</taxon>
        <taxon>Spermatophyta</taxon>
        <taxon>Magnoliopsida</taxon>
        <taxon>eudicotyledons</taxon>
        <taxon>Gunneridae</taxon>
        <taxon>Pentapetalae</taxon>
        <taxon>rosids</taxon>
        <taxon>fabids</taxon>
        <taxon>Malpighiales</taxon>
        <taxon>Rhizophoraceae</taxon>
        <taxon>Rhizophora</taxon>
    </lineage>
</organism>
<feature type="compositionally biased region" description="Low complexity" evidence="1">
    <location>
        <begin position="121"/>
        <end position="133"/>
    </location>
</feature>